<sequence>MDKSMFSAESVSHNEELEKFYELIIDASQKVQEMNLRDGGSYEDNNATEDNNAPYMLPVVLYKEPLRKNPKHVLHVMQRLHFMTTTEMQKELKKAHIDSRGKRNQLYSRLKKCFRKDFTIIKNADPLRSKTNIFYDYFVVDVFHSYVRPLANPQLSEFCSAFTGITQEMIDKALPFIDVLDSFRTWMQLHRLGQNDMRYAFVTDGPWDIAKFFQMQCIQSKLNTVPHDFRFYINIRRSFANKYCKKYSMQKINLGGMLTFLNMKFEGREHSGLDDSKNIARIVIKMLEDRSELRVNEKLVRIKESEKAKLLPNMKMNKEDRDRQSWRNNLPYIVQQISRDSFISGEYLDCNTCDESD</sequence>
<reference evidence="8" key="4">
    <citation type="submission" date="2022-04" db="UniProtKB">
        <authorList>
            <consortium name="WormBaseParasite"/>
        </authorList>
    </citation>
    <scope>IDENTIFICATION</scope>
</reference>
<dbReference type="AlphaFoldDB" id="A0A1P6C560"/>
<dbReference type="Gene3D" id="3.30.420.10">
    <property type="entry name" value="Ribonuclease H-like superfamily/Ribonuclease H"/>
    <property type="match status" value="1"/>
</dbReference>
<name>A0A1P6C560_BRUMA</name>
<dbReference type="CTD" id="6103536"/>
<reference evidence="5 7" key="1">
    <citation type="journal article" date="2007" name="Science">
        <title>Draft genome of the filarial nematode parasite Brugia malayi.</title>
        <authorList>
            <person name="Ghedin E."/>
            <person name="Wang S."/>
            <person name="Spiro D."/>
            <person name="Caler E."/>
            <person name="Zhao Q."/>
            <person name="Crabtree J."/>
            <person name="Allen J.E."/>
            <person name="Delcher A.L."/>
            <person name="Guiliano D.B."/>
            <person name="Miranda-Saavedra D."/>
            <person name="Angiuoli S.V."/>
            <person name="Creasy T."/>
            <person name="Amedeo P."/>
            <person name="Haas B."/>
            <person name="El-Sayed N.M."/>
            <person name="Wortman J.R."/>
            <person name="Feldblyum T."/>
            <person name="Tallon L."/>
            <person name="Schatz M."/>
            <person name="Shumway M."/>
            <person name="Koo H."/>
            <person name="Salzberg S.L."/>
            <person name="Schobel S."/>
            <person name="Pertea M."/>
            <person name="Pop M."/>
            <person name="White O."/>
            <person name="Barton G.J."/>
            <person name="Carlow C.K."/>
            <person name="Crawford M.J."/>
            <person name="Daub J."/>
            <person name="Dimmic M.W."/>
            <person name="Estes C.F."/>
            <person name="Foster J.M."/>
            <person name="Ganatra M."/>
            <person name="Gregory W.F."/>
            <person name="Johnson N.M."/>
            <person name="Jin J."/>
            <person name="Komuniecki R."/>
            <person name="Korf I."/>
            <person name="Kumar S."/>
            <person name="Laney S."/>
            <person name="Li B.W."/>
            <person name="Li W."/>
            <person name="Lindblom T.H."/>
            <person name="Lustigman S."/>
            <person name="Ma D."/>
            <person name="Maina C.V."/>
            <person name="Martin D.M."/>
            <person name="McCarter J.P."/>
            <person name="McReynolds L."/>
            <person name="Mitreva M."/>
            <person name="Nutman T.B."/>
            <person name="Parkinson J."/>
            <person name="Peregrin-Alvarez J.M."/>
            <person name="Poole C."/>
            <person name="Ren Q."/>
            <person name="Saunders L."/>
            <person name="Sluder A.E."/>
            <person name="Smith K."/>
            <person name="Stanke M."/>
            <person name="Unnasch T.R."/>
            <person name="Ware J."/>
            <person name="Wei A.D."/>
            <person name="Weil G."/>
            <person name="Williams D.J."/>
            <person name="Zhang Y."/>
            <person name="Williams S.A."/>
            <person name="Fraser-Liggett C."/>
            <person name="Slatko B."/>
            <person name="Blaxter M.L."/>
            <person name="Scott A.L."/>
        </authorList>
    </citation>
    <scope>NUCLEOTIDE SEQUENCE</scope>
    <source>
        <strain evidence="5 7">FR3</strain>
    </source>
</reference>
<proteinExistence type="predicted"/>
<dbReference type="EMBL" id="CAAKNF010000193">
    <property type="protein sequence ID" value="VIO94406.1"/>
    <property type="molecule type" value="Genomic_DNA"/>
</dbReference>
<dbReference type="PANTHER" id="PTHR23044:SF61">
    <property type="entry name" value="3'-5' EXORIBONUCLEASE 1-RELATED"/>
    <property type="match status" value="1"/>
</dbReference>
<dbReference type="GO" id="GO:0005737">
    <property type="term" value="C:cytoplasm"/>
    <property type="evidence" value="ECO:0007669"/>
    <property type="project" value="TreeGrafter"/>
</dbReference>
<dbReference type="GeneID" id="6103536"/>
<keyword evidence="3" id="KW-0269">Exonuclease</keyword>
<reference evidence="6" key="3">
    <citation type="submission" date="2019-04" db="EMBL/GenBank/DDBJ databases">
        <authorList>
            <person name="Howe K."/>
            <person name="Paulini M."/>
            <person name="Williams G."/>
        </authorList>
    </citation>
    <scope>NUCLEOTIDE SEQUENCE [LARGE SCALE GENOMIC DNA]</scope>
    <source>
        <strain evidence="6">FR3</strain>
    </source>
</reference>
<keyword evidence="7" id="KW-1185">Reference proteome</keyword>
<dbReference type="Pfam" id="PF00929">
    <property type="entry name" value="RNase_T"/>
    <property type="match status" value="1"/>
</dbReference>
<dbReference type="InterPro" id="IPR051274">
    <property type="entry name" value="3-5_Exoribonuclease"/>
</dbReference>
<accession>A0A4E9FDN5</accession>
<keyword evidence="2" id="KW-0378">Hydrolase</keyword>
<dbReference type="CDD" id="cd06133">
    <property type="entry name" value="ERI-1_3'hExo_like"/>
    <property type="match status" value="1"/>
</dbReference>
<dbReference type="WBParaSite" id="Bm5629c.1">
    <property type="protein sequence ID" value="Bm5629c.1"/>
    <property type="gene ID" value="WBGene00225890"/>
</dbReference>
<evidence type="ECO:0000256" key="2">
    <source>
        <dbReference type="ARBA" id="ARBA00022801"/>
    </source>
</evidence>
<gene>
    <name evidence="5" type="primary">Bma-eri-1</name>
    <name evidence="6" type="ORF">BM_BM5629</name>
    <name evidence="5" type="ORF">BM_Bm5629</name>
</gene>
<organism evidence="5">
    <name type="scientific">Brugia malayi</name>
    <name type="common">Filarial nematode worm</name>
    <dbReference type="NCBI Taxonomy" id="6279"/>
    <lineage>
        <taxon>Eukaryota</taxon>
        <taxon>Metazoa</taxon>
        <taxon>Ecdysozoa</taxon>
        <taxon>Nematoda</taxon>
        <taxon>Chromadorea</taxon>
        <taxon>Rhabditida</taxon>
        <taxon>Spirurina</taxon>
        <taxon>Spiruromorpha</taxon>
        <taxon>Filarioidea</taxon>
        <taxon>Onchocercidae</taxon>
        <taxon>Brugia</taxon>
    </lineage>
</organism>
<evidence type="ECO:0000313" key="7">
    <source>
        <dbReference type="Proteomes" id="UP000006672"/>
    </source>
</evidence>
<dbReference type="GO" id="GO:0003676">
    <property type="term" value="F:nucleic acid binding"/>
    <property type="evidence" value="ECO:0007669"/>
    <property type="project" value="InterPro"/>
</dbReference>
<dbReference type="OrthoDB" id="5775694at2759"/>
<accession>A0A1P6C560</accession>
<dbReference type="SMART" id="SM00479">
    <property type="entry name" value="EXOIII"/>
    <property type="match status" value="1"/>
</dbReference>
<dbReference type="InterPro" id="IPR012337">
    <property type="entry name" value="RNaseH-like_sf"/>
</dbReference>
<evidence type="ECO:0000256" key="3">
    <source>
        <dbReference type="ARBA" id="ARBA00022839"/>
    </source>
</evidence>
<dbReference type="RefSeq" id="XP_042934951.1">
    <property type="nucleotide sequence ID" value="XM_043079017.1"/>
</dbReference>
<evidence type="ECO:0000259" key="4">
    <source>
        <dbReference type="SMART" id="SM00479"/>
    </source>
</evidence>
<dbReference type="SUPFAM" id="SSF53098">
    <property type="entry name" value="Ribonuclease H-like"/>
    <property type="match status" value="1"/>
</dbReference>
<evidence type="ECO:0000256" key="1">
    <source>
        <dbReference type="ARBA" id="ARBA00022722"/>
    </source>
</evidence>
<evidence type="ECO:0000313" key="5">
    <source>
        <dbReference type="EMBL" id="CDP92308.1"/>
    </source>
</evidence>
<feature type="domain" description="Exonuclease" evidence="4">
    <location>
        <begin position="131"/>
        <end position="292"/>
    </location>
</feature>
<evidence type="ECO:0000313" key="8">
    <source>
        <dbReference type="WBParaSite" id="Bm5629c.1"/>
    </source>
</evidence>
<keyword evidence="1" id="KW-0540">Nuclease</keyword>
<evidence type="ECO:0000313" key="6">
    <source>
        <dbReference type="EMBL" id="VIO94406.1"/>
    </source>
</evidence>
<reference evidence="5" key="2">
    <citation type="submission" date="2012-12" db="EMBL/GenBank/DDBJ databases">
        <authorList>
            <consortium name="WormBase Consortium"/>
            <person name="Ghedin E."/>
            <person name="Paulini M."/>
        </authorList>
    </citation>
    <scope>NUCLEOTIDE SEQUENCE</scope>
    <source>
        <strain evidence="5">FR3</strain>
    </source>
</reference>
<dbReference type="InterPro" id="IPR036397">
    <property type="entry name" value="RNaseH_sf"/>
</dbReference>
<dbReference type="EMBL" id="LN856790">
    <property type="protein sequence ID" value="CDP92308.1"/>
    <property type="molecule type" value="Genomic_DNA"/>
</dbReference>
<dbReference type="GO" id="GO:0000175">
    <property type="term" value="F:3'-5'-RNA exonuclease activity"/>
    <property type="evidence" value="ECO:0007669"/>
    <property type="project" value="InterPro"/>
</dbReference>
<dbReference type="PANTHER" id="PTHR23044">
    <property type="entry name" value="3'-5' EXONUCLEASE ERI1-RELATED"/>
    <property type="match status" value="1"/>
</dbReference>
<dbReference type="Proteomes" id="UP000006672">
    <property type="component" value="Unassembled WGS sequence"/>
</dbReference>
<dbReference type="InterPro" id="IPR013520">
    <property type="entry name" value="Ribonucl_H"/>
</dbReference>
<dbReference type="InterPro" id="IPR047201">
    <property type="entry name" value="ERI-1_3'hExo-like"/>
</dbReference>
<protein>
    <submittedName>
        <fullName evidence="8">BMA-ERI-1, isoform d</fullName>
    </submittedName>
    <submittedName>
        <fullName evidence="5">BMA-ERI-1, isoform e</fullName>
    </submittedName>
</protein>